<feature type="region of interest" description="Disordered" evidence="1">
    <location>
        <begin position="1"/>
        <end position="34"/>
    </location>
</feature>
<evidence type="ECO:0000313" key="2">
    <source>
        <dbReference type="EMBL" id="STW49581.1"/>
    </source>
</evidence>
<proteinExistence type="predicted"/>
<organism evidence="2 3">
    <name type="scientific">Klebsiella pneumoniae</name>
    <dbReference type="NCBI Taxonomy" id="573"/>
    <lineage>
        <taxon>Bacteria</taxon>
        <taxon>Pseudomonadati</taxon>
        <taxon>Pseudomonadota</taxon>
        <taxon>Gammaproteobacteria</taxon>
        <taxon>Enterobacterales</taxon>
        <taxon>Enterobacteriaceae</taxon>
        <taxon>Klebsiella/Raoultella group</taxon>
        <taxon>Klebsiella</taxon>
        <taxon>Klebsiella pneumoniae complex</taxon>
    </lineage>
</organism>
<evidence type="ECO:0000313" key="3">
    <source>
        <dbReference type="Proteomes" id="UP000255167"/>
    </source>
</evidence>
<dbReference type="AlphaFoldDB" id="A0A378FW82"/>
<gene>
    <name evidence="2" type="ORF">NCTC9617_06217</name>
</gene>
<accession>A0A378FW82</accession>
<feature type="compositionally biased region" description="Basic and acidic residues" evidence="1">
    <location>
        <begin position="8"/>
        <end position="17"/>
    </location>
</feature>
<evidence type="ECO:0000256" key="1">
    <source>
        <dbReference type="SAM" id="MobiDB-lite"/>
    </source>
</evidence>
<sequence length="59" mass="6536">MTKQPRPVLDHTLRFTDPRFLAGETAQDASPEAATDQIEQLIANHPAEGDGDHHQGKFQ</sequence>
<dbReference type="Proteomes" id="UP000255167">
    <property type="component" value="Unassembled WGS sequence"/>
</dbReference>
<dbReference type="EMBL" id="UGNC01000005">
    <property type="protein sequence ID" value="STW49581.1"/>
    <property type="molecule type" value="Genomic_DNA"/>
</dbReference>
<reference evidence="2 3" key="1">
    <citation type="submission" date="2018-06" db="EMBL/GenBank/DDBJ databases">
        <authorList>
            <consortium name="Pathogen Informatics"/>
            <person name="Doyle S."/>
        </authorList>
    </citation>
    <scope>NUCLEOTIDE SEQUENCE [LARGE SCALE GENOMIC DNA]</scope>
    <source>
        <strain evidence="2 3">NCTC9617</strain>
    </source>
</reference>
<name>A0A378FW82_KLEPN</name>
<protein>
    <submittedName>
        <fullName evidence="2">Uncharacterized protein</fullName>
    </submittedName>
</protein>